<dbReference type="PROSITE" id="PS50222">
    <property type="entry name" value="EF_HAND_2"/>
    <property type="match status" value="3"/>
</dbReference>
<evidence type="ECO:0000256" key="10">
    <source>
        <dbReference type="ARBA" id="ARBA00063143"/>
    </source>
</evidence>
<evidence type="ECO:0000256" key="1">
    <source>
        <dbReference type="ARBA" id="ARBA00004319"/>
    </source>
</evidence>
<dbReference type="CDD" id="cd16227">
    <property type="entry name" value="EFh_CREC_RCN2_like"/>
    <property type="match status" value="1"/>
</dbReference>
<feature type="chain" id="PRO_5040443013" description="Reticulocalbin-3" evidence="13">
    <location>
        <begin position="27"/>
        <end position="341"/>
    </location>
</feature>
<feature type="domain" description="EF-hand" evidence="14">
    <location>
        <begin position="177"/>
        <end position="212"/>
    </location>
</feature>
<keyword evidence="5" id="KW-0256">Endoplasmic reticulum</keyword>
<dbReference type="GO" id="GO:0015031">
    <property type="term" value="P:protein transport"/>
    <property type="evidence" value="ECO:0007669"/>
    <property type="project" value="UniProtKB-ARBA"/>
</dbReference>
<comment type="function">
    <text evidence="9">Probable molecular chaperone assisting protein biosynthesis and transport in the endoplasmic reticulum. Required for the proper biosynthesis and transport of pulmonary surfactant-associated protein A/SP-A, pulmonary surfactant-associated protein D/SP-D and the lipid transporter ABCA3. By regulating both the proper expression and the degradation through the endoplasmic reticulum-associated protein degradation pathway of these proteins plays a crucial role in pulmonary surfactant homeostasis. Has an anti-fibrotic activity by negatively regulating the secretion of type I and type III collagens. This calcium-binding protein also transiently associates with immature PCSK6 and regulates its secretion.</text>
</comment>
<keyword evidence="3 13" id="KW-0732">Signal</keyword>
<comment type="subcellular location">
    <subcellularLocation>
        <location evidence="1">Endoplasmic reticulum lumen</location>
    </subcellularLocation>
</comment>
<dbReference type="PANTHER" id="PTHR10827">
    <property type="entry name" value="RETICULOCALBIN"/>
    <property type="match status" value="1"/>
</dbReference>
<evidence type="ECO:0000313" key="16">
    <source>
        <dbReference type="Proteomes" id="UP001152799"/>
    </source>
</evidence>
<keyword evidence="16" id="KW-1185">Reference proteome</keyword>
<dbReference type="Gene3D" id="1.10.238.10">
    <property type="entry name" value="EF-hand"/>
    <property type="match status" value="3"/>
</dbReference>
<evidence type="ECO:0000256" key="5">
    <source>
        <dbReference type="ARBA" id="ARBA00022824"/>
    </source>
</evidence>
<evidence type="ECO:0000256" key="6">
    <source>
        <dbReference type="ARBA" id="ARBA00022837"/>
    </source>
</evidence>
<keyword evidence="2" id="KW-0479">Metal-binding</keyword>
<comment type="subunit">
    <text evidence="10">Interacts with PCSK6 (immature form including the propeptide); probably involved in the maturation and the secretion of PCSK6.</text>
</comment>
<name>A0A9N9MW80_9CUCU</name>
<dbReference type="PROSITE" id="PS00018">
    <property type="entry name" value="EF_HAND_1"/>
    <property type="match status" value="4"/>
</dbReference>
<dbReference type="Pfam" id="PF13499">
    <property type="entry name" value="EF-hand_7"/>
    <property type="match status" value="1"/>
</dbReference>
<evidence type="ECO:0000256" key="8">
    <source>
        <dbReference type="ARBA" id="ARBA00023186"/>
    </source>
</evidence>
<evidence type="ECO:0000256" key="12">
    <source>
        <dbReference type="SAM" id="MobiDB-lite"/>
    </source>
</evidence>
<dbReference type="Proteomes" id="UP001152799">
    <property type="component" value="Chromosome 7"/>
</dbReference>
<feature type="signal peptide" evidence="13">
    <location>
        <begin position="1"/>
        <end position="26"/>
    </location>
</feature>
<evidence type="ECO:0000256" key="13">
    <source>
        <dbReference type="SAM" id="SignalP"/>
    </source>
</evidence>
<dbReference type="SUPFAM" id="SSF47473">
    <property type="entry name" value="EF-hand"/>
    <property type="match status" value="2"/>
</dbReference>
<accession>A0A9N9MW80</accession>
<feature type="domain" description="EF-hand" evidence="14">
    <location>
        <begin position="93"/>
        <end position="128"/>
    </location>
</feature>
<keyword evidence="4" id="KW-0677">Repeat</keyword>
<evidence type="ECO:0000256" key="9">
    <source>
        <dbReference type="ARBA" id="ARBA00056975"/>
    </source>
</evidence>
<dbReference type="AlphaFoldDB" id="A0A9N9MW80"/>
<dbReference type="InterPro" id="IPR018247">
    <property type="entry name" value="EF_Hand_1_Ca_BS"/>
</dbReference>
<reference evidence="15" key="1">
    <citation type="submission" date="2022-01" db="EMBL/GenBank/DDBJ databases">
        <authorList>
            <person name="King R."/>
        </authorList>
    </citation>
    <scope>NUCLEOTIDE SEQUENCE</scope>
</reference>
<dbReference type="InterPro" id="IPR002048">
    <property type="entry name" value="EF_hand_dom"/>
</dbReference>
<gene>
    <name evidence="15" type="ORF">CEUTPL_LOCUS12183</name>
</gene>
<proteinExistence type="predicted"/>
<feature type="region of interest" description="Disordered" evidence="12">
    <location>
        <begin position="38"/>
        <end position="63"/>
    </location>
</feature>
<dbReference type="GO" id="GO:0005788">
    <property type="term" value="C:endoplasmic reticulum lumen"/>
    <property type="evidence" value="ECO:0007669"/>
    <property type="project" value="UniProtKB-SubCell"/>
</dbReference>
<organism evidence="15 16">
    <name type="scientific">Ceutorhynchus assimilis</name>
    <name type="common">cabbage seed weevil</name>
    <dbReference type="NCBI Taxonomy" id="467358"/>
    <lineage>
        <taxon>Eukaryota</taxon>
        <taxon>Metazoa</taxon>
        <taxon>Ecdysozoa</taxon>
        <taxon>Arthropoda</taxon>
        <taxon>Hexapoda</taxon>
        <taxon>Insecta</taxon>
        <taxon>Pterygota</taxon>
        <taxon>Neoptera</taxon>
        <taxon>Endopterygota</taxon>
        <taxon>Coleoptera</taxon>
        <taxon>Polyphaga</taxon>
        <taxon>Cucujiformia</taxon>
        <taxon>Curculionidae</taxon>
        <taxon>Ceutorhynchinae</taxon>
        <taxon>Ceutorhynchus</taxon>
    </lineage>
</organism>
<protein>
    <recommendedName>
        <fullName evidence="11">Reticulocalbin-3</fullName>
    </recommendedName>
</protein>
<keyword evidence="8" id="KW-0143">Chaperone</keyword>
<dbReference type="PANTHER" id="PTHR10827:SF95">
    <property type="entry name" value="LD34388P"/>
    <property type="match status" value="1"/>
</dbReference>
<evidence type="ECO:0000256" key="7">
    <source>
        <dbReference type="ARBA" id="ARBA00023180"/>
    </source>
</evidence>
<dbReference type="OrthoDB" id="293868at2759"/>
<dbReference type="FunFam" id="1.10.238.10:FF:000104">
    <property type="entry name" value="calumenin isoform X1"/>
    <property type="match status" value="1"/>
</dbReference>
<dbReference type="EMBL" id="OU892283">
    <property type="protein sequence ID" value="CAG9771758.1"/>
    <property type="molecule type" value="Genomic_DNA"/>
</dbReference>
<dbReference type="SMART" id="SM00054">
    <property type="entry name" value="EFh"/>
    <property type="match status" value="4"/>
</dbReference>
<evidence type="ECO:0000313" key="15">
    <source>
        <dbReference type="EMBL" id="CAG9771758.1"/>
    </source>
</evidence>
<feature type="domain" description="EF-hand" evidence="14">
    <location>
        <begin position="287"/>
        <end position="322"/>
    </location>
</feature>
<dbReference type="GO" id="GO:0005509">
    <property type="term" value="F:calcium ion binding"/>
    <property type="evidence" value="ECO:0007669"/>
    <property type="project" value="InterPro"/>
</dbReference>
<sequence length="341" mass="39163">MPILFSASRSILIFYVLFCCACIINGAVVHKTYSHGTHEHTNLNKERESDGAYSPRETQHYDEDGAHHEDFDHEAILGSAKEAEEYDHLPPEEAKKRLAILLKKMDLTNDSYIDRQELKAWILRSFRMLSEEEANERLEDCDDNHDGKASWTEYLSDTYGVDSDSDDSLKFHEENLHLISEDKEMWDAADRDGDGLLDSQEFVAFANPEEHPNMLPLILNQTLRNKDKDNDGAISFQEYIGDRGTELDKDALKAEKDKFDQEHDKNKDGVLTGQEILSWIVPSNEDIADEEVLHLFAHSDDDHDDLLSFDEVLDHHETFVGSEATDYGDHLHNIHQFDDEL</sequence>
<evidence type="ECO:0000256" key="4">
    <source>
        <dbReference type="ARBA" id="ARBA00022737"/>
    </source>
</evidence>
<keyword evidence="6" id="KW-0106">Calcium</keyword>
<evidence type="ECO:0000256" key="11">
    <source>
        <dbReference type="ARBA" id="ARBA00072696"/>
    </source>
</evidence>
<feature type="compositionally biased region" description="Basic and acidic residues" evidence="12">
    <location>
        <begin position="38"/>
        <end position="50"/>
    </location>
</feature>
<evidence type="ECO:0000259" key="14">
    <source>
        <dbReference type="PROSITE" id="PS50222"/>
    </source>
</evidence>
<evidence type="ECO:0000256" key="2">
    <source>
        <dbReference type="ARBA" id="ARBA00022723"/>
    </source>
</evidence>
<keyword evidence="7" id="KW-0325">Glycoprotein</keyword>
<evidence type="ECO:0000256" key="3">
    <source>
        <dbReference type="ARBA" id="ARBA00022729"/>
    </source>
</evidence>
<dbReference type="InterPro" id="IPR011992">
    <property type="entry name" value="EF-hand-dom_pair"/>
</dbReference>